<evidence type="ECO:0000256" key="1">
    <source>
        <dbReference type="SAM" id="MobiDB-lite"/>
    </source>
</evidence>
<feature type="compositionally biased region" description="Basic and acidic residues" evidence="1">
    <location>
        <begin position="144"/>
        <end position="163"/>
    </location>
</feature>
<evidence type="ECO:0000313" key="2">
    <source>
        <dbReference type="EMBL" id="CAG8697806.1"/>
    </source>
</evidence>
<proteinExistence type="predicted"/>
<comment type="caution">
    <text evidence="2">The sequence shown here is derived from an EMBL/GenBank/DDBJ whole genome shotgun (WGS) entry which is preliminary data.</text>
</comment>
<name>A0A9N9HNB0_9GLOM</name>
<feature type="non-terminal residue" evidence="2">
    <location>
        <position position="542"/>
    </location>
</feature>
<accession>A0A9N9HNB0</accession>
<gene>
    <name evidence="2" type="ORF">AMORRO_LOCUS11943</name>
</gene>
<reference evidence="2" key="1">
    <citation type="submission" date="2021-06" db="EMBL/GenBank/DDBJ databases">
        <authorList>
            <person name="Kallberg Y."/>
            <person name="Tangrot J."/>
            <person name="Rosling A."/>
        </authorList>
    </citation>
    <scope>NUCLEOTIDE SEQUENCE</scope>
    <source>
        <strain evidence="2">CL551</strain>
    </source>
</reference>
<dbReference type="OrthoDB" id="2379882at2759"/>
<protein>
    <submittedName>
        <fullName evidence="2">17894_t:CDS:1</fullName>
    </submittedName>
</protein>
<dbReference type="AlphaFoldDB" id="A0A9N9HNB0"/>
<organism evidence="2 3">
    <name type="scientific">Acaulospora morrowiae</name>
    <dbReference type="NCBI Taxonomy" id="94023"/>
    <lineage>
        <taxon>Eukaryota</taxon>
        <taxon>Fungi</taxon>
        <taxon>Fungi incertae sedis</taxon>
        <taxon>Mucoromycota</taxon>
        <taxon>Glomeromycotina</taxon>
        <taxon>Glomeromycetes</taxon>
        <taxon>Diversisporales</taxon>
        <taxon>Acaulosporaceae</taxon>
        <taxon>Acaulospora</taxon>
    </lineage>
</organism>
<sequence length="542" mass="62678">MSDKKIHEYFLIRESSKWNITDFLEESSEEPFEKKLDIYIKSLINLANSKRGKQRERALMLIDKYKEEIELQNQGWGTGDLIGSFAWCSRLIVDLALGSRPDRQEARKWNKERKSPRKVGGHSIHFYKSTIVESSVIGTNSGNFEDKKSKRKRENLEENARKRLSLDTKNDQSMLYDKAIAEINTAREDKMACRMMPLCWGIIDLRAENVSPCPKHPRAKELLTQDEVIRLQQITTKFINKGSQLNPSTLALLEVLQSSTFSLKKFCKEKRAQGIKGICSLLHIKTDKVDIYDKDTQYIGECLDAFNEWVRTYGGVTHIERTVDMHLIGPFSKTPNVKFIYGESHSYADRDEKSSRSPSERTGKSCDFIFWKNGNEVGIGENTGPTHKDHHKKSITDFVDVIKVARAQHISFQTKCIEKSRNNPLPLDIRNKLRLIPIPFFQVIGMKIRFYILIQIEGDLYGIWEWSSQDLPKKEDDIITAVFLCKKFLIHRNLLNRTGRLSKKVITDSRIFGENVENMRVIQHAKAPIKLNSIITPRIRKE</sequence>
<evidence type="ECO:0000313" key="3">
    <source>
        <dbReference type="Proteomes" id="UP000789342"/>
    </source>
</evidence>
<keyword evidence="3" id="KW-1185">Reference proteome</keyword>
<dbReference type="Proteomes" id="UP000789342">
    <property type="component" value="Unassembled WGS sequence"/>
</dbReference>
<dbReference type="EMBL" id="CAJVPV010016372">
    <property type="protein sequence ID" value="CAG8697806.1"/>
    <property type="molecule type" value="Genomic_DNA"/>
</dbReference>
<feature type="region of interest" description="Disordered" evidence="1">
    <location>
        <begin position="142"/>
        <end position="163"/>
    </location>
</feature>